<evidence type="ECO:0000256" key="1">
    <source>
        <dbReference type="SAM" id="MobiDB-lite"/>
    </source>
</evidence>
<reference evidence="2 3" key="1">
    <citation type="submission" date="2021-01" db="EMBL/GenBank/DDBJ databases">
        <title>Whole genome shotgun sequence of Planobispora siamensis NBRC 107568.</title>
        <authorList>
            <person name="Komaki H."/>
            <person name="Tamura T."/>
        </authorList>
    </citation>
    <scope>NUCLEOTIDE SEQUENCE [LARGE SCALE GENOMIC DNA]</scope>
    <source>
        <strain evidence="2 3">NBRC 107568</strain>
    </source>
</reference>
<accession>A0A8J3WKJ6</accession>
<name>A0A8J3WKJ6_9ACTN</name>
<feature type="compositionally biased region" description="Basic and acidic residues" evidence="1">
    <location>
        <begin position="66"/>
        <end position="87"/>
    </location>
</feature>
<dbReference type="Proteomes" id="UP000619788">
    <property type="component" value="Unassembled WGS sequence"/>
</dbReference>
<sequence>MPGTTGPGRPVAGTGGTGVRNPEYGQASDPETGEPGPEAEGSGLGAEDPGRQGPGPEGMVRQASEAVRRVLETDRPEAGADRPEAGADRGPGTGSGPVSEGTGRVPAPAQALVPALVPVPVARDR</sequence>
<feature type="region of interest" description="Disordered" evidence="1">
    <location>
        <begin position="1"/>
        <end position="125"/>
    </location>
</feature>
<organism evidence="2 3">
    <name type="scientific">Planobispora siamensis</name>
    <dbReference type="NCBI Taxonomy" id="936338"/>
    <lineage>
        <taxon>Bacteria</taxon>
        <taxon>Bacillati</taxon>
        <taxon>Actinomycetota</taxon>
        <taxon>Actinomycetes</taxon>
        <taxon>Streptosporangiales</taxon>
        <taxon>Streptosporangiaceae</taxon>
        <taxon>Planobispora</taxon>
    </lineage>
</organism>
<feature type="compositionally biased region" description="Low complexity" evidence="1">
    <location>
        <begin position="33"/>
        <end position="47"/>
    </location>
</feature>
<comment type="caution">
    <text evidence="2">The sequence shown here is derived from an EMBL/GenBank/DDBJ whole genome shotgun (WGS) entry which is preliminary data.</text>
</comment>
<gene>
    <name evidence="2" type="ORF">Psi01_22970</name>
</gene>
<proteinExistence type="predicted"/>
<evidence type="ECO:0000313" key="2">
    <source>
        <dbReference type="EMBL" id="GIH91667.1"/>
    </source>
</evidence>
<evidence type="ECO:0000313" key="3">
    <source>
        <dbReference type="Proteomes" id="UP000619788"/>
    </source>
</evidence>
<dbReference type="EMBL" id="BOOJ01000022">
    <property type="protein sequence ID" value="GIH91667.1"/>
    <property type="molecule type" value="Genomic_DNA"/>
</dbReference>
<dbReference type="AlphaFoldDB" id="A0A8J3WKJ6"/>
<protein>
    <submittedName>
        <fullName evidence="2">Uncharacterized protein</fullName>
    </submittedName>
</protein>
<keyword evidence="3" id="KW-1185">Reference proteome</keyword>
<feature type="compositionally biased region" description="Low complexity" evidence="1">
    <location>
        <begin position="105"/>
        <end position="125"/>
    </location>
</feature>